<comment type="caution">
    <text evidence="3">The sequence shown here is derived from an EMBL/GenBank/DDBJ whole genome shotgun (WGS) entry which is preliminary data.</text>
</comment>
<name>A0A158DYU3_9BURK</name>
<evidence type="ECO:0000313" key="3">
    <source>
        <dbReference type="EMBL" id="SAK99805.1"/>
    </source>
</evidence>
<protein>
    <recommendedName>
        <fullName evidence="2">Zorya protein ZorC EH domain-containing protein</fullName>
    </recommendedName>
</protein>
<keyword evidence="4" id="KW-1185">Reference proteome</keyword>
<sequence length="556" mass="63374">MLRNGLSLTTDTRVMSMALSDIRGAFGGDGGAPSLDQLKIALRAFFTDRKDLSPTQIRYVCYGVAVPLDDEEGERLIDDQALFRSLMALLSDYERQERRFRKFYQGLLQGYFGFTSDADPASAAHVNWIGLRRYLNERLPFVHESANRRGMVPEWLDTLREHANLLSDDPCSRYASSFAAGETAELAEVFDGLGIDSNSWVWEEVVMAYVRSVCERGEAEFQDALGDVLRYVNGRADIKLPQLLAVRAAALAVKRYAECRNRPEHERLRDTCLTLIGNPWIDPTAWDAHVNHEPARQMVEGWLKRRLIRDFFEVLAKDGAADLRRLNYWLKWEPEITDMWFVLGKDAQRNKTSAFTNVRKRMAGKDRILTDAADDNNAFIMRIGSLLVIEYGVTGNACYAFEESRFPVDLDAPAFSIYGMKNRRVAALWLSHNGSSWERNFDMKLRELLHKAPAPKRAAGTPSRQASVTRPPHRPAGPFDGLMPREASRVVLDRVERELRDVLSLCEASGFEWEDNRPNGGALWVLLEQRRQRPYLAERLDALGFQFKAGRGFWLK</sequence>
<proteinExistence type="predicted"/>
<evidence type="ECO:0000256" key="1">
    <source>
        <dbReference type="SAM" id="MobiDB-lite"/>
    </source>
</evidence>
<feature type="domain" description="Zorya protein ZorC EH" evidence="2">
    <location>
        <begin position="67"/>
        <end position="409"/>
    </location>
</feature>
<dbReference type="EMBL" id="FCOX02000040">
    <property type="protein sequence ID" value="SAK99805.1"/>
    <property type="molecule type" value="Genomic_DNA"/>
</dbReference>
<evidence type="ECO:0000313" key="4">
    <source>
        <dbReference type="Proteomes" id="UP000071859"/>
    </source>
</evidence>
<dbReference type="InterPro" id="IPR028943">
    <property type="entry name" value="ZorC_EH_Signature_dom"/>
</dbReference>
<organism evidence="3 4">
    <name type="scientific">Caballeronia calidae</name>
    <dbReference type="NCBI Taxonomy" id="1777139"/>
    <lineage>
        <taxon>Bacteria</taxon>
        <taxon>Pseudomonadati</taxon>
        <taxon>Pseudomonadota</taxon>
        <taxon>Betaproteobacteria</taxon>
        <taxon>Burkholderiales</taxon>
        <taxon>Burkholderiaceae</taxon>
        <taxon>Caballeronia</taxon>
    </lineage>
</organism>
<feature type="region of interest" description="Disordered" evidence="1">
    <location>
        <begin position="452"/>
        <end position="480"/>
    </location>
</feature>
<accession>A0A158DYU3</accession>
<dbReference type="Pfam" id="PF15611">
    <property type="entry name" value="EH_Signature"/>
    <property type="match status" value="1"/>
</dbReference>
<dbReference type="Proteomes" id="UP000071859">
    <property type="component" value="Unassembled WGS sequence"/>
</dbReference>
<evidence type="ECO:0000259" key="2">
    <source>
        <dbReference type="Pfam" id="PF15611"/>
    </source>
</evidence>
<reference evidence="3" key="1">
    <citation type="submission" date="2016-01" db="EMBL/GenBank/DDBJ databases">
        <authorList>
            <person name="Peeters C."/>
        </authorList>
    </citation>
    <scope>NUCLEOTIDE SEQUENCE</scope>
    <source>
        <strain evidence="3">LMG 29321</strain>
    </source>
</reference>
<dbReference type="AlphaFoldDB" id="A0A158DYU3"/>
<gene>
    <name evidence="3" type="ORF">AWB78_05829</name>
</gene>